<sequence>MNKQRLLLFVPLAIFVLLGVLFWRGLSLDPNEMPSALLNKPVPVFELPVLPAPENPQGLVSANQDMLKGKVSLLNVWATWCTTCRQEHEFLNTLKAQGILIYGINYKDNAEDAQRWLAELHNPYVFSVVDEEGRLGLNLGVFGAPETYVIDKKGVIRYKHIGDVNQNVWTKVLDPIIKELQTQ</sequence>
<dbReference type="InterPro" id="IPR050553">
    <property type="entry name" value="Thioredoxin_ResA/DsbE_sf"/>
</dbReference>
<dbReference type="InterPro" id="IPR036249">
    <property type="entry name" value="Thioredoxin-like_sf"/>
</dbReference>
<evidence type="ECO:0000259" key="6">
    <source>
        <dbReference type="PROSITE" id="PS51352"/>
    </source>
</evidence>
<dbReference type="InterPro" id="IPR017937">
    <property type="entry name" value="Thioredoxin_CS"/>
</dbReference>
<comment type="subcellular location">
    <subcellularLocation>
        <location evidence="1">Cell inner membrane</location>
        <topology evidence="1">Single-pass membrane protein</topology>
        <orientation evidence="1">Periplasmic side</orientation>
    </subcellularLocation>
</comment>
<keyword evidence="3" id="KW-0201">Cytochrome c-type biogenesis</keyword>
<dbReference type="EMBL" id="JAVDVX010000002">
    <property type="protein sequence ID" value="MDR7089352.1"/>
    <property type="molecule type" value="Genomic_DNA"/>
</dbReference>
<dbReference type="Proteomes" id="UP001253595">
    <property type="component" value="Unassembled WGS sequence"/>
</dbReference>
<evidence type="ECO:0000256" key="5">
    <source>
        <dbReference type="ARBA" id="ARBA00023284"/>
    </source>
</evidence>
<name>A0ABU1UVX2_9GAMM</name>
<dbReference type="InterPro" id="IPR004799">
    <property type="entry name" value="Periplasmic_diS_OxRdtase_DsbE"/>
</dbReference>
<dbReference type="SUPFAM" id="SSF52833">
    <property type="entry name" value="Thioredoxin-like"/>
    <property type="match status" value="1"/>
</dbReference>
<keyword evidence="4" id="KW-1015">Disulfide bond</keyword>
<evidence type="ECO:0000256" key="1">
    <source>
        <dbReference type="ARBA" id="ARBA00004383"/>
    </source>
</evidence>
<comment type="caution">
    <text evidence="7">The sequence shown here is derived from an EMBL/GenBank/DDBJ whole genome shotgun (WGS) entry which is preliminary data.</text>
</comment>
<protein>
    <submittedName>
        <fullName evidence="7">Cytochrome c biogenesis protein CcmG/thiol:disulfide interchange protein DsbE</fullName>
    </submittedName>
</protein>
<dbReference type="InterPro" id="IPR013766">
    <property type="entry name" value="Thioredoxin_domain"/>
</dbReference>
<dbReference type="PROSITE" id="PS00194">
    <property type="entry name" value="THIOREDOXIN_1"/>
    <property type="match status" value="1"/>
</dbReference>
<dbReference type="RefSeq" id="WP_310070343.1">
    <property type="nucleotide sequence ID" value="NZ_JAVDVX010000002.1"/>
</dbReference>
<dbReference type="NCBIfam" id="TIGR00385">
    <property type="entry name" value="dsbE"/>
    <property type="match status" value="1"/>
</dbReference>
<dbReference type="Gene3D" id="3.40.30.10">
    <property type="entry name" value="Glutaredoxin"/>
    <property type="match status" value="1"/>
</dbReference>
<keyword evidence="5" id="KW-0676">Redox-active center</keyword>
<evidence type="ECO:0000313" key="7">
    <source>
        <dbReference type="EMBL" id="MDR7089352.1"/>
    </source>
</evidence>
<evidence type="ECO:0000256" key="3">
    <source>
        <dbReference type="ARBA" id="ARBA00022748"/>
    </source>
</evidence>
<feature type="domain" description="Thioredoxin" evidence="6">
    <location>
        <begin position="36"/>
        <end position="178"/>
    </location>
</feature>
<keyword evidence="8" id="KW-1185">Reference proteome</keyword>
<evidence type="ECO:0000256" key="2">
    <source>
        <dbReference type="ARBA" id="ARBA00007758"/>
    </source>
</evidence>
<dbReference type="PROSITE" id="PS51352">
    <property type="entry name" value="THIOREDOXIN_2"/>
    <property type="match status" value="1"/>
</dbReference>
<dbReference type="PANTHER" id="PTHR42852">
    <property type="entry name" value="THIOL:DISULFIDE INTERCHANGE PROTEIN DSBE"/>
    <property type="match status" value="1"/>
</dbReference>
<proteinExistence type="inferred from homology"/>
<dbReference type="CDD" id="cd03010">
    <property type="entry name" value="TlpA_like_DsbE"/>
    <property type="match status" value="1"/>
</dbReference>
<evidence type="ECO:0000313" key="8">
    <source>
        <dbReference type="Proteomes" id="UP001253595"/>
    </source>
</evidence>
<gene>
    <name evidence="7" type="ORF">J2X05_001358</name>
</gene>
<dbReference type="PANTHER" id="PTHR42852:SF6">
    <property type="entry name" value="THIOL:DISULFIDE INTERCHANGE PROTEIN DSBE"/>
    <property type="match status" value="1"/>
</dbReference>
<organism evidence="7 8">
    <name type="scientific">Cellvibrio fibrivorans</name>
    <dbReference type="NCBI Taxonomy" id="126350"/>
    <lineage>
        <taxon>Bacteria</taxon>
        <taxon>Pseudomonadati</taxon>
        <taxon>Pseudomonadota</taxon>
        <taxon>Gammaproteobacteria</taxon>
        <taxon>Cellvibrionales</taxon>
        <taxon>Cellvibrionaceae</taxon>
        <taxon>Cellvibrio</taxon>
    </lineage>
</organism>
<reference evidence="7 8" key="1">
    <citation type="submission" date="2023-07" db="EMBL/GenBank/DDBJ databases">
        <title>Sorghum-associated microbial communities from plants grown in Nebraska, USA.</title>
        <authorList>
            <person name="Schachtman D."/>
        </authorList>
    </citation>
    <scope>NUCLEOTIDE SEQUENCE [LARGE SCALE GENOMIC DNA]</scope>
    <source>
        <strain evidence="7 8">BE190</strain>
    </source>
</reference>
<evidence type="ECO:0000256" key="4">
    <source>
        <dbReference type="ARBA" id="ARBA00023157"/>
    </source>
</evidence>
<dbReference type="InterPro" id="IPR013740">
    <property type="entry name" value="Redoxin"/>
</dbReference>
<dbReference type="Pfam" id="PF08534">
    <property type="entry name" value="Redoxin"/>
    <property type="match status" value="1"/>
</dbReference>
<accession>A0ABU1UVX2</accession>
<comment type="similarity">
    <text evidence="2">Belongs to the thioredoxin family. DsbE subfamily.</text>
</comment>